<reference evidence="2 3" key="1">
    <citation type="submission" date="2019-03" db="EMBL/GenBank/DDBJ databases">
        <title>Freshwater and sediment microbial communities from various areas in North America, analyzing microbe dynamics in response to fracking.</title>
        <authorList>
            <person name="Lamendella R."/>
        </authorList>
    </citation>
    <scope>NUCLEOTIDE SEQUENCE [LARGE SCALE GENOMIC DNA]</scope>
    <source>
        <strain evidence="2 3">175.2</strain>
    </source>
</reference>
<accession>A0A4R3NCY7</accession>
<comment type="caution">
    <text evidence="2">The sequence shown here is derived from an EMBL/GenBank/DDBJ whole genome shotgun (WGS) entry which is preliminary data.</text>
</comment>
<dbReference type="RefSeq" id="WP_132314190.1">
    <property type="nucleotide sequence ID" value="NZ_SMAR01000056.1"/>
</dbReference>
<feature type="domain" description="HicB-like antitoxin of toxin-antitoxin system" evidence="1">
    <location>
        <begin position="15"/>
        <end position="79"/>
    </location>
</feature>
<proteinExistence type="predicted"/>
<dbReference type="EMBL" id="SMAR01000056">
    <property type="protein sequence ID" value="TCT28864.1"/>
    <property type="molecule type" value="Genomic_DNA"/>
</dbReference>
<dbReference type="AlphaFoldDB" id="A0A4R3NCY7"/>
<dbReference type="Pfam" id="PF15919">
    <property type="entry name" value="HicB_lk_antitox"/>
    <property type="match status" value="1"/>
</dbReference>
<organism evidence="2 3">
    <name type="scientific">Martelella mediterranea</name>
    <dbReference type="NCBI Taxonomy" id="293089"/>
    <lineage>
        <taxon>Bacteria</taxon>
        <taxon>Pseudomonadati</taxon>
        <taxon>Pseudomonadota</taxon>
        <taxon>Alphaproteobacteria</taxon>
        <taxon>Hyphomicrobiales</taxon>
        <taxon>Aurantimonadaceae</taxon>
        <taxon>Martelella</taxon>
    </lineage>
</organism>
<dbReference type="SUPFAM" id="SSF143100">
    <property type="entry name" value="TTHA1013/TTHA0281-like"/>
    <property type="match status" value="1"/>
</dbReference>
<sequence>MICEQYNEAPPLAYYIAIVHQQGDSAFGVHFPDVPGCFSAADDRNDILTNASEALALHLEGEALPEARSMDAVRADDDVARDLAEGAFLIAIPLHLP</sequence>
<dbReference type="OrthoDB" id="9807959at2"/>
<dbReference type="InterPro" id="IPR035069">
    <property type="entry name" value="TTHA1013/TTHA0281-like"/>
</dbReference>
<name>A0A4R3NCY7_9HYPH</name>
<keyword evidence="3" id="KW-1185">Reference proteome</keyword>
<evidence type="ECO:0000259" key="1">
    <source>
        <dbReference type="Pfam" id="PF15919"/>
    </source>
</evidence>
<gene>
    <name evidence="2" type="ORF">EDC90_105612</name>
</gene>
<dbReference type="Gene3D" id="3.30.160.250">
    <property type="match status" value="1"/>
</dbReference>
<dbReference type="Proteomes" id="UP000295097">
    <property type="component" value="Unassembled WGS sequence"/>
</dbReference>
<dbReference type="InterPro" id="IPR031807">
    <property type="entry name" value="HicB-like"/>
</dbReference>
<protein>
    <submittedName>
        <fullName evidence="2">HicB-like antitoxin of HicAB toxin-antitoxin system</fullName>
    </submittedName>
</protein>
<evidence type="ECO:0000313" key="2">
    <source>
        <dbReference type="EMBL" id="TCT28864.1"/>
    </source>
</evidence>
<evidence type="ECO:0000313" key="3">
    <source>
        <dbReference type="Proteomes" id="UP000295097"/>
    </source>
</evidence>